<dbReference type="Pfam" id="PF13583">
    <property type="entry name" value="Reprolysin_4"/>
    <property type="match status" value="1"/>
</dbReference>
<keyword evidence="7" id="KW-1185">Reference proteome</keyword>
<evidence type="ECO:0000256" key="1">
    <source>
        <dbReference type="ARBA" id="ARBA00022670"/>
    </source>
</evidence>
<dbReference type="EMBL" id="CP060202">
    <property type="protein sequence ID" value="QNH61515.1"/>
    <property type="molecule type" value="Genomic_DNA"/>
</dbReference>
<evidence type="ECO:0000259" key="4">
    <source>
        <dbReference type="PROSITE" id="PS50853"/>
    </source>
</evidence>
<dbReference type="InterPro" id="IPR003961">
    <property type="entry name" value="FN3_dom"/>
</dbReference>
<dbReference type="InterPro" id="IPR036116">
    <property type="entry name" value="FN3_sf"/>
</dbReference>
<dbReference type="SUPFAM" id="SSF49785">
    <property type="entry name" value="Galactose-binding domain-like"/>
    <property type="match status" value="1"/>
</dbReference>
<dbReference type="AlphaFoldDB" id="A0A7G7W572"/>
<dbReference type="Proteomes" id="UP000515489">
    <property type="component" value="Chromosome"/>
</dbReference>
<feature type="signal peptide" evidence="3">
    <location>
        <begin position="1"/>
        <end position="33"/>
    </location>
</feature>
<dbReference type="Pfam" id="PF18962">
    <property type="entry name" value="Por_Secre_tail"/>
    <property type="match status" value="1"/>
</dbReference>
<dbReference type="Gene3D" id="3.40.390.10">
    <property type="entry name" value="Collagenase (Catalytic Domain)"/>
    <property type="match status" value="1"/>
</dbReference>
<dbReference type="Pfam" id="PF01483">
    <property type="entry name" value="P_proprotein"/>
    <property type="match status" value="1"/>
</dbReference>
<evidence type="ECO:0000313" key="6">
    <source>
        <dbReference type="EMBL" id="QNH61515.1"/>
    </source>
</evidence>
<dbReference type="KEGG" id="hsk:H4317_15320"/>
<feature type="domain" description="P/Homo B" evidence="5">
    <location>
        <begin position="868"/>
        <end position="1021"/>
    </location>
</feature>
<dbReference type="PROSITE" id="PS50853">
    <property type="entry name" value="FN3"/>
    <property type="match status" value="2"/>
</dbReference>
<dbReference type="InterPro" id="IPR002884">
    <property type="entry name" value="P_dom"/>
</dbReference>
<dbReference type="GO" id="GO:0006508">
    <property type="term" value="P:proteolysis"/>
    <property type="evidence" value="ECO:0007669"/>
    <property type="project" value="UniProtKB-KW"/>
</dbReference>
<dbReference type="InterPro" id="IPR013783">
    <property type="entry name" value="Ig-like_fold"/>
</dbReference>
<evidence type="ECO:0000259" key="5">
    <source>
        <dbReference type="PROSITE" id="PS51829"/>
    </source>
</evidence>
<dbReference type="GO" id="GO:0004252">
    <property type="term" value="F:serine-type endopeptidase activity"/>
    <property type="evidence" value="ECO:0007669"/>
    <property type="project" value="InterPro"/>
</dbReference>
<evidence type="ECO:0000313" key="7">
    <source>
        <dbReference type="Proteomes" id="UP000515489"/>
    </source>
</evidence>
<dbReference type="SUPFAM" id="SSF55486">
    <property type="entry name" value="Metalloproteases ('zincins'), catalytic domain"/>
    <property type="match status" value="1"/>
</dbReference>
<proteinExistence type="predicted"/>
<dbReference type="SUPFAM" id="SSF49265">
    <property type="entry name" value="Fibronectin type III"/>
    <property type="match status" value="2"/>
</dbReference>
<keyword evidence="1" id="KW-0645">Protease</keyword>
<organism evidence="6 7">
    <name type="scientific">Hymenobacter sediminicola</name>
    <dbReference type="NCBI Taxonomy" id="2761579"/>
    <lineage>
        <taxon>Bacteria</taxon>
        <taxon>Pseudomonadati</taxon>
        <taxon>Bacteroidota</taxon>
        <taxon>Cytophagia</taxon>
        <taxon>Cytophagales</taxon>
        <taxon>Hymenobacteraceae</taxon>
        <taxon>Hymenobacter</taxon>
    </lineage>
</organism>
<reference evidence="6 7" key="1">
    <citation type="submission" date="2020-08" db="EMBL/GenBank/DDBJ databases">
        <title>Hymenobacter sp. S2-20-2 genome sequencing.</title>
        <authorList>
            <person name="Jin L."/>
        </authorList>
    </citation>
    <scope>NUCLEOTIDE SEQUENCE [LARGE SCALE GENOMIC DNA]</scope>
    <source>
        <strain evidence="6 7">S2-20-2</strain>
    </source>
</reference>
<name>A0A7G7W572_9BACT</name>
<dbReference type="GO" id="GO:0008237">
    <property type="term" value="F:metallopeptidase activity"/>
    <property type="evidence" value="ECO:0007669"/>
    <property type="project" value="InterPro"/>
</dbReference>
<dbReference type="NCBIfam" id="TIGR04183">
    <property type="entry name" value="Por_Secre_tail"/>
    <property type="match status" value="1"/>
</dbReference>
<keyword evidence="2" id="KW-0378">Hydrolase</keyword>
<evidence type="ECO:0000256" key="3">
    <source>
        <dbReference type="SAM" id="SignalP"/>
    </source>
</evidence>
<dbReference type="PROSITE" id="PS51829">
    <property type="entry name" value="P_HOMO_B"/>
    <property type="match status" value="1"/>
</dbReference>
<dbReference type="InterPro" id="IPR024079">
    <property type="entry name" value="MetalloPept_cat_dom_sf"/>
</dbReference>
<protein>
    <submittedName>
        <fullName evidence="6">Proprotein convertase P-domain-containing protein</fullName>
    </submittedName>
</protein>
<feature type="chain" id="PRO_5028935966" evidence="3">
    <location>
        <begin position="34"/>
        <end position="1208"/>
    </location>
</feature>
<feature type="domain" description="Fibronectin type-III" evidence="4">
    <location>
        <begin position="1024"/>
        <end position="1120"/>
    </location>
</feature>
<dbReference type="InterPro" id="IPR026444">
    <property type="entry name" value="Secre_tail"/>
</dbReference>
<accession>A0A7G7W572</accession>
<evidence type="ECO:0000256" key="2">
    <source>
        <dbReference type="ARBA" id="ARBA00022801"/>
    </source>
</evidence>
<keyword evidence="3" id="KW-0732">Signal</keyword>
<dbReference type="Gene3D" id="2.60.120.260">
    <property type="entry name" value="Galactose-binding domain-like"/>
    <property type="match status" value="1"/>
</dbReference>
<dbReference type="RefSeq" id="WP_185887445.1">
    <property type="nucleotide sequence ID" value="NZ_CP060202.1"/>
</dbReference>
<feature type="domain" description="Fibronectin type-III" evidence="4">
    <location>
        <begin position="785"/>
        <end position="878"/>
    </location>
</feature>
<dbReference type="Gene3D" id="2.60.40.10">
    <property type="entry name" value="Immunoglobulins"/>
    <property type="match status" value="3"/>
</dbReference>
<dbReference type="InterPro" id="IPR008979">
    <property type="entry name" value="Galactose-bd-like_sf"/>
</dbReference>
<sequence length="1208" mass="125204">MLQTFTSSRRTWRPALLGGLLLAAAGSPLSVSAQRVLWADATEALPTAARTTTQALRQYRSVTMQLPAMRAALAAAPAEAGSGARNSSTVISLPLPDGSSQRFRIVQVPVMAPQLAAKYPQIRTYEAQGIDDPSATARLDISPAGFHAMITNASRTIFIDPVSPTDNTHLVFDRTSMNKDNVRFECLTSGAAIGAAGSVLTPPMPAAIPNGTTLKTYRLAVSCTGEYAVAVCAPAAPTTALTLSKIVTSVNRVSGVYEKEVAARLVLIPKNDTLVFLNGSTDPFTNNSSTTLLTENQAVVTARIGAANYDIGHVFATGDGGVAQLRSLCATNGKARGMTGRPAPFGDAFDIDYVAHEIGHQFGGNHTFNGTIGSCSGGNRSASAAYEPGSGTTIMAYAGICGADNTQNNSDPYFHSYSFDELVAHMAAGGNCGVNTPTGNNAPVVNAGANYRIPLSTPFELTGSATDPENDALTYSWEQFNLGPGGAPNSPTGDAPIFRAYAPVASPTRTFPATLTPTGALGALLTNTQVRGELLPSYARRLVFRFVARDNRVGGGGVDYDSMNVAVVGTAGPFLVTLPNTSSASWQAGAPQQVTWDVANTTAAPINAANVDILLSTDGGRTFPTTLLANTPNDGYQNVTVPTSVAATTTARIKVKASGNVFFDLSNQNFSITNSGAPTFFLAPVATQIAAFCPGASSTFDLNVGQIQSFTGQVALSATNLPAGITVTYNNATTAAGTTVQATVAVAAGTAGGTYTINLTGTSGSITQTQQFTFTVLPSATAAAVPVSPVAAQVVSPRPRLTWSAVPNATAYEVQVASDASFANVLLTQTNVTGTNFTVASLPLTTGTTYYWRVRGTSPCGIAPYSAVSSFQIGTLSCFTAVATQVPVNIPFGATPTVTSVINVQNGERVGNIRIRNLAITHPDVSELTISLTNPAGRTVVLLANACPGTSDINLTLSEDAASAITCPLTGGATYRPANSLANLLNDAATGNWTLSIADNNPSNGGQLTGWTLELCTLAEPPVAPASLTALLNGVTNNRANVDLIWLDNATNETGYQVERTGAGNTVYTLLATLPANSTYYADQISGANGNYCYRVRAISGAATSAYSNEACVNVTTLATQNEALLRGVEVYPNPSNGLFQVKVDNAQRGTVTLRVTDALGRTVSRTALSKAGAPLQHALDLSKLSSGVYQLHLDMPEGTAVVKLLKQ</sequence>
<gene>
    <name evidence="6" type="ORF">H4317_15320</name>
</gene>